<evidence type="ECO:0000256" key="1">
    <source>
        <dbReference type="SAM" id="MobiDB-lite"/>
    </source>
</evidence>
<feature type="region of interest" description="Disordered" evidence="1">
    <location>
        <begin position="174"/>
        <end position="195"/>
    </location>
</feature>
<accession>A0AAW0CGG9</accession>
<dbReference type="AlphaFoldDB" id="A0AAW0CGG9"/>
<reference evidence="2 3" key="1">
    <citation type="journal article" date="2024" name="J Genomics">
        <title>Draft genome sequencing and assembly of Favolaschia claudopus CIRM-BRFM 2984 isolated from oak limbs.</title>
        <authorList>
            <person name="Navarro D."/>
            <person name="Drula E."/>
            <person name="Chaduli D."/>
            <person name="Cazenave R."/>
            <person name="Ahrendt S."/>
            <person name="Wang J."/>
            <person name="Lipzen A."/>
            <person name="Daum C."/>
            <person name="Barry K."/>
            <person name="Grigoriev I.V."/>
            <person name="Favel A."/>
            <person name="Rosso M.N."/>
            <person name="Martin F."/>
        </authorList>
    </citation>
    <scope>NUCLEOTIDE SEQUENCE [LARGE SCALE GENOMIC DNA]</scope>
    <source>
        <strain evidence="2 3">CIRM-BRFM 2984</strain>
    </source>
</reference>
<sequence length="234" mass="26464">MPQRIHNSVIHTAGIYLTATAIWRQLENPRPQSTQHCRDLSHSYSQGILVKIVPIRGSRVRSTFWGIAQSSPGKLTTLYYHHKYPIPMHPVSPESRRRILDPVAGSIPQITLLEDLNITVVLPPHHSILKINSKSKLAIPDSGFDGANRISGPNRSRTPYKLYMSIMYNLAEAEKRRGGNKPQSERDEQTEEVAQRRCRIELKDCGKPQTKFGPSLTGWSKITALRTSLRREGN</sequence>
<gene>
    <name evidence="2" type="ORF">R3P38DRAFT_2770957</name>
</gene>
<evidence type="ECO:0000313" key="3">
    <source>
        <dbReference type="Proteomes" id="UP001362999"/>
    </source>
</evidence>
<comment type="caution">
    <text evidence="2">The sequence shown here is derived from an EMBL/GenBank/DDBJ whole genome shotgun (WGS) entry which is preliminary data.</text>
</comment>
<name>A0AAW0CGG9_9AGAR</name>
<dbReference type="EMBL" id="JAWWNJ010000018">
    <property type="protein sequence ID" value="KAK7036897.1"/>
    <property type="molecule type" value="Genomic_DNA"/>
</dbReference>
<evidence type="ECO:0000313" key="2">
    <source>
        <dbReference type="EMBL" id="KAK7036897.1"/>
    </source>
</evidence>
<proteinExistence type="predicted"/>
<dbReference type="Proteomes" id="UP001362999">
    <property type="component" value="Unassembled WGS sequence"/>
</dbReference>
<keyword evidence="3" id="KW-1185">Reference proteome</keyword>
<organism evidence="2 3">
    <name type="scientific">Favolaschia claudopus</name>
    <dbReference type="NCBI Taxonomy" id="2862362"/>
    <lineage>
        <taxon>Eukaryota</taxon>
        <taxon>Fungi</taxon>
        <taxon>Dikarya</taxon>
        <taxon>Basidiomycota</taxon>
        <taxon>Agaricomycotina</taxon>
        <taxon>Agaricomycetes</taxon>
        <taxon>Agaricomycetidae</taxon>
        <taxon>Agaricales</taxon>
        <taxon>Marasmiineae</taxon>
        <taxon>Mycenaceae</taxon>
        <taxon>Favolaschia</taxon>
    </lineage>
</organism>
<protein>
    <submittedName>
        <fullName evidence="2">Uncharacterized protein</fullName>
    </submittedName>
</protein>